<dbReference type="AlphaFoldDB" id="A0A839XS87"/>
<evidence type="ECO:0000313" key="4">
    <source>
        <dbReference type="Proteomes" id="UP000564573"/>
    </source>
</evidence>
<dbReference type="PANTHER" id="PTHR33371">
    <property type="entry name" value="INTERMEMBRANE PHOSPHOLIPID TRANSPORT SYSTEM BINDING PROTEIN MLAD-RELATED"/>
    <property type="match status" value="1"/>
</dbReference>
<accession>A0A839XS87</accession>
<dbReference type="RefSeq" id="WP_183785884.1">
    <property type="nucleotide sequence ID" value="NZ_JACIBS010000002.1"/>
</dbReference>
<protein>
    <submittedName>
        <fullName evidence="3">Phospholipid/cholesterol/gamma-HCH transport system substrate-binding protein</fullName>
    </submittedName>
</protein>
<dbReference type="GO" id="GO:0005576">
    <property type="term" value="C:extracellular region"/>
    <property type="evidence" value="ECO:0007669"/>
    <property type="project" value="TreeGrafter"/>
</dbReference>
<dbReference type="Proteomes" id="UP000564573">
    <property type="component" value="Unassembled WGS sequence"/>
</dbReference>
<dbReference type="EMBL" id="JACIBS010000002">
    <property type="protein sequence ID" value="MBB3664849.1"/>
    <property type="molecule type" value="Genomic_DNA"/>
</dbReference>
<dbReference type="Pfam" id="PF02470">
    <property type="entry name" value="MlaD"/>
    <property type="match status" value="1"/>
</dbReference>
<evidence type="ECO:0000259" key="2">
    <source>
        <dbReference type="Pfam" id="PF11887"/>
    </source>
</evidence>
<sequence>MSRLRVLARALTRRGPVFSGVAGALVLALLVAAAVAVPQLRFRADTAEFTAEFANAAGLAAGDQVHVAGVPAGRVVAVELAGDHVDVRFRLDEVQPLGRSSSASVKLATVLGTRYLAVHPRGTGELADATIPRKRTSVPYSLADIADDAHRTTGELDTTQLRTMISTLQEAAPDGAVLSEALEGIRRAAQIVGDRGEQFQRLLGGVRTLTSTLAGQRGHLTALLGDAKLVAQTLTQRRETIRTLVREVDALTAALDEVIRESKPTFSPLLTDLHSITTTLKRNDRALSRTLEKLGPVSRYVTNATGNGPWGDVSGPVGPLPDNLLCLARLVEGCR</sequence>
<proteinExistence type="predicted"/>
<dbReference type="InterPro" id="IPR005693">
    <property type="entry name" value="Mce"/>
</dbReference>
<dbReference type="Pfam" id="PF11887">
    <property type="entry name" value="Mce4_CUP1"/>
    <property type="match status" value="1"/>
</dbReference>
<evidence type="ECO:0000313" key="3">
    <source>
        <dbReference type="EMBL" id="MBB3664849.1"/>
    </source>
</evidence>
<dbReference type="InterPro" id="IPR003399">
    <property type="entry name" value="Mce/MlaD"/>
</dbReference>
<dbReference type="PANTHER" id="PTHR33371:SF18">
    <property type="entry name" value="MCE-FAMILY PROTEIN MCE3C"/>
    <property type="match status" value="1"/>
</dbReference>
<gene>
    <name evidence="3" type="ORF">FB384_003800</name>
</gene>
<feature type="domain" description="Mammalian cell entry C-terminal" evidence="2">
    <location>
        <begin position="127"/>
        <end position="307"/>
    </location>
</feature>
<evidence type="ECO:0000259" key="1">
    <source>
        <dbReference type="Pfam" id="PF02470"/>
    </source>
</evidence>
<dbReference type="InterPro" id="IPR024516">
    <property type="entry name" value="Mce_C"/>
</dbReference>
<comment type="caution">
    <text evidence="3">The sequence shown here is derived from an EMBL/GenBank/DDBJ whole genome shotgun (WGS) entry which is preliminary data.</text>
</comment>
<dbReference type="PRINTS" id="PR01782">
    <property type="entry name" value="MCEVIRFACTOR"/>
</dbReference>
<feature type="domain" description="Mce/MlaD" evidence="1">
    <location>
        <begin position="47"/>
        <end position="120"/>
    </location>
</feature>
<name>A0A839XS87_9PSEU</name>
<keyword evidence="4" id="KW-1185">Reference proteome</keyword>
<reference evidence="3 4" key="1">
    <citation type="submission" date="2020-08" db="EMBL/GenBank/DDBJ databases">
        <title>Sequencing the genomes of 1000 actinobacteria strains.</title>
        <authorList>
            <person name="Klenk H.-P."/>
        </authorList>
    </citation>
    <scope>NUCLEOTIDE SEQUENCE [LARGE SCALE GENOMIC DNA]</scope>
    <source>
        <strain evidence="3 4">DSM 45267</strain>
    </source>
</reference>
<dbReference type="NCBIfam" id="TIGR00996">
    <property type="entry name" value="Mtu_fam_mce"/>
    <property type="match status" value="1"/>
</dbReference>
<dbReference type="InterPro" id="IPR052336">
    <property type="entry name" value="MlaD_Phospholipid_Transporter"/>
</dbReference>
<organism evidence="3 4">
    <name type="scientific">Prauserella sediminis</name>
    <dbReference type="NCBI Taxonomy" id="577680"/>
    <lineage>
        <taxon>Bacteria</taxon>
        <taxon>Bacillati</taxon>
        <taxon>Actinomycetota</taxon>
        <taxon>Actinomycetes</taxon>
        <taxon>Pseudonocardiales</taxon>
        <taxon>Pseudonocardiaceae</taxon>
        <taxon>Prauserella</taxon>
        <taxon>Prauserella salsuginis group</taxon>
    </lineage>
</organism>